<keyword evidence="2" id="KW-1185">Reference proteome</keyword>
<accession>A0A7N0RD72</accession>
<sequence>MVSLKGQKPAAPKPERAEVVICEKQLSVVAKAIKISLKDCLACRSTTFASHAQLS</sequence>
<name>A0A7N0RD72_KALFE</name>
<dbReference type="Gramene" id="Kaladp0008s0369.1.v1.1">
    <property type="protein sequence ID" value="Kaladp0008s0369.1.v1.1"/>
    <property type="gene ID" value="Kaladp0008s0369.v1.1"/>
</dbReference>
<evidence type="ECO:0000313" key="2">
    <source>
        <dbReference type="Proteomes" id="UP000594263"/>
    </source>
</evidence>
<evidence type="ECO:0000313" key="1">
    <source>
        <dbReference type="EnsemblPlants" id="Kaladp0008s0369.1.v1.1"/>
    </source>
</evidence>
<reference evidence="1" key="1">
    <citation type="submission" date="2021-01" db="UniProtKB">
        <authorList>
            <consortium name="EnsemblPlants"/>
        </authorList>
    </citation>
    <scope>IDENTIFICATION</scope>
</reference>
<dbReference type="EnsemblPlants" id="Kaladp0008s0369.1.v1.1">
    <property type="protein sequence ID" value="Kaladp0008s0369.1.v1.1"/>
    <property type="gene ID" value="Kaladp0008s0369.v1.1"/>
</dbReference>
<dbReference type="AlphaFoldDB" id="A0A7N0RD72"/>
<protein>
    <submittedName>
        <fullName evidence="1">Uncharacterized protein</fullName>
    </submittedName>
</protein>
<dbReference type="Proteomes" id="UP000594263">
    <property type="component" value="Unplaced"/>
</dbReference>
<organism evidence="1 2">
    <name type="scientific">Kalanchoe fedtschenkoi</name>
    <name type="common">Lavender scallops</name>
    <name type="synonym">South American air plant</name>
    <dbReference type="NCBI Taxonomy" id="63787"/>
    <lineage>
        <taxon>Eukaryota</taxon>
        <taxon>Viridiplantae</taxon>
        <taxon>Streptophyta</taxon>
        <taxon>Embryophyta</taxon>
        <taxon>Tracheophyta</taxon>
        <taxon>Spermatophyta</taxon>
        <taxon>Magnoliopsida</taxon>
        <taxon>eudicotyledons</taxon>
        <taxon>Gunneridae</taxon>
        <taxon>Pentapetalae</taxon>
        <taxon>Saxifragales</taxon>
        <taxon>Crassulaceae</taxon>
        <taxon>Kalanchoe</taxon>
    </lineage>
</organism>
<proteinExistence type="predicted"/>